<dbReference type="Proteomes" id="UP000007652">
    <property type="component" value="Unassembled WGS sequence"/>
</dbReference>
<protein>
    <submittedName>
        <fullName evidence="2">ATP-dependent DNA helicase</fullName>
    </submittedName>
</protein>
<organism evidence="2 3">
    <name type="scientific">Caloramator australicus RC3</name>
    <dbReference type="NCBI Taxonomy" id="857293"/>
    <lineage>
        <taxon>Bacteria</taxon>
        <taxon>Bacillati</taxon>
        <taxon>Bacillota</taxon>
        <taxon>Clostridia</taxon>
        <taxon>Eubacteriales</taxon>
        <taxon>Clostridiaceae</taxon>
        <taxon>Caloramator</taxon>
    </lineage>
</organism>
<keyword evidence="3" id="KW-1185">Reference proteome</keyword>
<dbReference type="GO" id="GO:0004386">
    <property type="term" value="F:helicase activity"/>
    <property type="evidence" value="ECO:0007669"/>
    <property type="project" value="UniProtKB-KW"/>
</dbReference>
<dbReference type="EMBL" id="CAKP01000082">
    <property type="protein sequence ID" value="CCJ33721.1"/>
    <property type="molecule type" value="Genomic_DNA"/>
</dbReference>
<evidence type="ECO:0000313" key="3">
    <source>
        <dbReference type="Proteomes" id="UP000007652"/>
    </source>
</evidence>
<reference evidence="2 3" key="1">
    <citation type="journal article" date="2011" name="J. Bacteriol.">
        <title>Draft genome sequence of Caloramator australicus strain RC3T, a thermoanaerobe from the Great Artesian Basin of Australia.</title>
        <authorList>
            <person name="Ogg C.D."/>
            <person name="Patel B.K.C."/>
        </authorList>
    </citation>
    <scope>NUCLEOTIDE SEQUENCE [LARGE SCALE GENOMIC DNA]</scope>
    <source>
        <strain evidence="2 3">RC3</strain>
    </source>
</reference>
<dbReference type="InterPro" id="IPR007421">
    <property type="entry name" value="Schlafen_AlbA_2_dom"/>
</dbReference>
<dbReference type="InterPro" id="IPR038461">
    <property type="entry name" value="Schlafen_AlbA_2_dom_sf"/>
</dbReference>
<dbReference type="InterPro" id="IPR038475">
    <property type="entry name" value="RecG_C_sf"/>
</dbReference>
<evidence type="ECO:0000259" key="1">
    <source>
        <dbReference type="Pfam" id="PF04326"/>
    </source>
</evidence>
<dbReference type="Gene3D" id="3.30.565.60">
    <property type="match status" value="1"/>
</dbReference>
<dbReference type="eggNOG" id="COG2865">
    <property type="taxonomic scope" value="Bacteria"/>
</dbReference>
<dbReference type="AlphaFoldDB" id="I7J5F8"/>
<dbReference type="STRING" id="857293.CAAU_1637"/>
<dbReference type="Pfam" id="PF04326">
    <property type="entry name" value="SLFN_AlbA_2"/>
    <property type="match status" value="1"/>
</dbReference>
<dbReference type="PANTHER" id="PTHR30595:SF6">
    <property type="entry name" value="SCHLAFEN ALBA-2 DOMAIN-CONTAINING PROTEIN"/>
    <property type="match status" value="1"/>
</dbReference>
<sequence length="373" mass="42844">MDFQKLLSLISKEEGLKLDFKEKLNIDTESGKKELAKDICAIANSKGGRGYLIFGIEDKSKKIIGINKDLFSEEKIQQIVSTRIEPPVPVSVDKIDIAGKTIGIITIYNTEQKPFQLRETGAFYIRRGSTTDYMRKEEIASILHDTGLFHIEQTPIIKANLKDIDLNKVDDFFKMAGINHPVDNHLLISAGFAIKEKDNNEIHPSLGAMLLFGKHPDIFLPHAIILIHNYINNELPKLHISKGTIIDMLDDAIQFTNKVIPYNSLVKSAIQEHIGKAIIYRDYFCINRFIEVYIKNNKIEIVNPGAALKANNDKYVKRNLWLYSKIITLDKDKKFFNKEYNKQEFEKHYSKIKYYNIPSENLYKVIIPLEAKI</sequence>
<feature type="domain" description="Schlafen AlbA-2" evidence="1">
    <location>
        <begin position="14"/>
        <end position="133"/>
    </location>
</feature>
<accession>I7J5F8</accession>
<name>I7J5F8_9CLOT</name>
<keyword evidence="2" id="KW-0547">Nucleotide-binding</keyword>
<keyword evidence="2" id="KW-0067">ATP-binding</keyword>
<dbReference type="PANTHER" id="PTHR30595">
    <property type="entry name" value="GLPR-RELATED TRANSCRIPTIONAL REPRESSOR"/>
    <property type="match status" value="1"/>
</dbReference>
<dbReference type="Gene3D" id="3.30.950.30">
    <property type="entry name" value="Schlafen, AAA domain"/>
    <property type="match status" value="1"/>
</dbReference>
<keyword evidence="2" id="KW-0378">Hydrolase</keyword>
<dbReference type="RefSeq" id="WP_008908985.1">
    <property type="nucleotide sequence ID" value="NZ_CAKP01000082.1"/>
</dbReference>
<evidence type="ECO:0000313" key="2">
    <source>
        <dbReference type="EMBL" id="CCJ33721.1"/>
    </source>
</evidence>
<comment type="caution">
    <text evidence="2">The sequence shown here is derived from an EMBL/GenBank/DDBJ whole genome shotgun (WGS) entry which is preliminary data.</text>
</comment>
<proteinExistence type="predicted"/>
<keyword evidence="2" id="KW-0347">Helicase</keyword>
<gene>
    <name evidence="2" type="ORF">CAAU_1637</name>
</gene>